<evidence type="ECO:0000256" key="2">
    <source>
        <dbReference type="ARBA" id="ARBA00012438"/>
    </source>
</evidence>
<dbReference type="Gene3D" id="3.30.565.10">
    <property type="entry name" value="Histidine kinase-like ATPase, C-terminal domain"/>
    <property type="match status" value="2"/>
</dbReference>
<dbReference type="PRINTS" id="PR00344">
    <property type="entry name" value="BCTRLSENSOR"/>
</dbReference>
<dbReference type="InterPro" id="IPR036097">
    <property type="entry name" value="HisK_dim/P_sf"/>
</dbReference>
<gene>
    <name evidence="13" type="ORF">J2Z66_007667</name>
</gene>
<keyword evidence="14" id="KW-1185">Reference proteome</keyword>
<dbReference type="Pfam" id="PF00072">
    <property type="entry name" value="Response_reg"/>
    <property type="match status" value="1"/>
</dbReference>
<dbReference type="Gene3D" id="2.60.120.260">
    <property type="entry name" value="Galactose-binding domain-like"/>
    <property type="match status" value="1"/>
</dbReference>
<dbReference type="InterPro" id="IPR011006">
    <property type="entry name" value="CheY-like_superfamily"/>
</dbReference>
<dbReference type="Proteomes" id="UP001519287">
    <property type="component" value="Unassembled WGS sequence"/>
</dbReference>
<dbReference type="SUPFAM" id="SSF49785">
    <property type="entry name" value="Galactose-binding domain-like"/>
    <property type="match status" value="1"/>
</dbReference>
<comment type="catalytic activity">
    <reaction evidence="1">
        <text>ATP + protein L-histidine = ADP + protein N-phospho-L-histidine.</text>
        <dbReference type="EC" id="2.7.13.3"/>
    </reaction>
</comment>
<evidence type="ECO:0000256" key="4">
    <source>
        <dbReference type="ARBA" id="ARBA00022679"/>
    </source>
</evidence>
<dbReference type="InterPro" id="IPR005467">
    <property type="entry name" value="His_kinase_dom"/>
</dbReference>
<dbReference type="PROSITE" id="PS50110">
    <property type="entry name" value="RESPONSE_REGULATORY"/>
    <property type="match status" value="1"/>
</dbReference>
<dbReference type="InterPro" id="IPR036890">
    <property type="entry name" value="HATPase_C_sf"/>
</dbReference>
<dbReference type="GO" id="GO:0016301">
    <property type="term" value="F:kinase activity"/>
    <property type="evidence" value="ECO:0007669"/>
    <property type="project" value="UniProtKB-KW"/>
</dbReference>
<feature type="transmembrane region" description="Helical" evidence="10">
    <location>
        <begin position="213"/>
        <end position="238"/>
    </location>
</feature>
<dbReference type="InterPro" id="IPR004358">
    <property type="entry name" value="Sig_transdc_His_kin-like_C"/>
</dbReference>
<evidence type="ECO:0000256" key="8">
    <source>
        <dbReference type="ARBA" id="ARBA00023012"/>
    </source>
</evidence>
<keyword evidence="10" id="KW-1133">Transmembrane helix</keyword>
<comment type="caution">
    <text evidence="13">The sequence shown here is derived from an EMBL/GenBank/DDBJ whole genome shotgun (WGS) entry which is preliminary data.</text>
</comment>
<dbReference type="PANTHER" id="PTHR43547">
    <property type="entry name" value="TWO-COMPONENT HISTIDINE KINASE"/>
    <property type="match status" value="1"/>
</dbReference>
<dbReference type="Pfam" id="PF06580">
    <property type="entry name" value="His_kinase"/>
    <property type="match status" value="1"/>
</dbReference>
<feature type="transmembrane region" description="Helical" evidence="10">
    <location>
        <begin position="394"/>
        <end position="412"/>
    </location>
</feature>
<dbReference type="Pfam" id="PF00512">
    <property type="entry name" value="HisKA"/>
    <property type="match status" value="1"/>
</dbReference>
<feature type="modified residue" description="4-aspartylphosphate" evidence="9">
    <location>
        <position position="780"/>
    </location>
</feature>
<dbReference type="SUPFAM" id="SSF55874">
    <property type="entry name" value="ATPase domain of HSP90 chaperone/DNA topoisomerase II/histidine kinase"/>
    <property type="match status" value="2"/>
</dbReference>
<dbReference type="EMBL" id="JAGGLB010000042">
    <property type="protein sequence ID" value="MBP1996023.1"/>
    <property type="molecule type" value="Genomic_DNA"/>
</dbReference>
<keyword evidence="3 9" id="KW-0597">Phosphoprotein</keyword>
<dbReference type="RefSeq" id="WP_245376122.1">
    <property type="nucleotide sequence ID" value="NZ_JAGGLB010000042.1"/>
</dbReference>
<feature type="domain" description="Histidine kinase" evidence="11">
    <location>
        <begin position="442"/>
        <end position="661"/>
    </location>
</feature>
<organism evidence="13 14">
    <name type="scientific">Paenibacillus eucommiae</name>
    <dbReference type="NCBI Taxonomy" id="1355755"/>
    <lineage>
        <taxon>Bacteria</taxon>
        <taxon>Bacillati</taxon>
        <taxon>Bacillota</taxon>
        <taxon>Bacilli</taxon>
        <taxon>Bacillales</taxon>
        <taxon>Paenibacillaceae</taxon>
        <taxon>Paenibacillus</taxon>
    </lineage>
</organism>
<dbReference type="SMART" id="SM00387">
    <property type="entry name" value="HATPase_c"/>
    <property type="match status" value="2"/>
</dbReference>
<dbReference type="PANTHER" id="PTHR43547:SF2">
    <property type="entry name" value="HYBRID SIGNAL TRANSDUCTION HISTIDINE KINASE C"/>
    <property type="match status" value="1"/>
</dbReference>
<feature type="domain" description="Histidine kinase" evidence="11">
    <location>
        <begin position="958"/>
        <end position="1061"/>
    </location>
</feature>
<evidence type="ECO:0000256" key="3">
    <source>
        <dbReference type="ARBA" id="ARBA00022553"/>
    </source>
</evidence>
<dbReference type="Pfam" id="PF07695">
    <property type="entry name" value="7TMR-DISM_7TM"/>
    <property type="match status" value="1"/>
</dbReference>
<dbReference type="CDD" id="cd00082">
    <property type="entry name" value="HisKA"/>
    <property type="match status" value="1"/>
</dbReference>
<evidence type="ECO:0000313" key="14">
    <source>
        <dbReference type="Proteomes" id="UP001519287"/>
    </source>
</evidence>
<keyword evidence="6 13" id="KW-0418">Kinase</keyword>
<dbReference type="PROSITE" id="PS50109">
    <property type="entry name" value="HIS_KIN"/>
    <property type="match status" value="2"/>
</dbReference>
<dbReference type="SUPFAM" id="SSF47384">
    <property type="entry name" value="Homodimeric domain of signal transducing histidine kinase"/>
    <property type="match status" value="1"/>
</dbReference>
<accession>A0ABS4J841</accession>
<feature type="transmembrane region" description="Helical" evidence="10">
    <location>
        <begin position="310"/>
        <end position="330"/>
    </location>
</feature>
<evidence type="ECO:0000256" key="5">
    <source>
        <dbReference type="ARBA" id="ARBA00022741"/>
    </source>
</evidence>
<dbReference type="InterPro" id="IPR008979">
    <property type="entry name" value="Galactose-bd-like_sf"/>
</dbReference>
<keyword evidence="7" id="KW-0067">ATP-binding</keyword>
<dbReference type="EC" id="2.7.13.3" evidence="2"/>
<evidence type="ECO:0000256" key="7">
    <source>
        <dbReference type="ARBA" id="ARBA00022840"/>
    </source>
</evidence>
<keyword evidence="4" id="KW-0808">Transferase</keyword>
<feature type="domain" description="Response regulatory" evidence="12">
    <location>
        <begin position="731"/>
        <end position="847"/>
    </location>
</feature>
<keyword evidence="10" id="KW-0472">Membrane</keyword>
<evidence type="ECO:0000259" key="11">
    <source>
        <dbReference type="PROSITE" id="PS50109"/>
    </source>
</evidence>
<feature type="transmembrane region" description="Helical" evidence="10">
    <location>
        <begin position="245"/>
        <end position="262"/>
    </location>
</feature>
<protein>
    <recommendedName>
        <fullName evidence="2">histidine kinase</fullName>
        <ecNumber evidence="2">2.7.13.3</ecNumber>
    </recommendedName>
</protein>
<dbReference type="Gene3D" id="1.10.287.130">
    <property type="match status" value="1"/>
</dbReference>
<dbReference type="Pfam" id="PF02518">
    <property type="entry name" value="HATPase_c"/>
    <property type="match status" value="2"/>
</dbReference>
<evidence type="ECO:0000313" key="13">
    <source>
        <dbReference type="EMBL" id="MBP1996023.1"/>
    </source>
</evidence>
<dbReference type="InterPro" id="IPR003661">
    <property type="entry name" value="HisK_dim/P_dom"/>
</dbReference>
<feature type="transmembrane region" description="Helical" evidence="10">
    <location>
        <begin position="366"/>
        <end position="382"/>
    </location>
</feature>
<proteinExistence type="predicted"/>
<evidence type="ECO:0000256" key="1">
    <source>
        <dbReference type="ARBA" id="ARBA00000085"/>
    </source>
</evidence>
<evidence type="ECO:0000256" key="6">
    <source>
        <dbReference type="ARBA" id="ARBA00022777"/>
    </source>
</evidence>
<dbReference type="InterPro" id="IPR003594">
    <property type="entry name" value="HATPase_dom"/>
</dbReference>
<feature type="transmembrane region" description="Helical" evidence="10">
    <location>
        <begin position="336"/>
        <end position="354"/>
    </location>
</feature>
<dbReference type="SUPFAM" id="SSF52172">
    <property type="entry name" value="CheY-like"/>
    <property type="match status" value="1"/>
</dbReference>
<dbReference type="InterPro" id="IPR011623">
    <property type="entry name" value="7TMR_DISM_rcpt_extracell_dom1"/>
</dbReference>
<dbReference type="InterPro" id="IPR001789">
    <property type="entry name" value="Sig_transdc_resp-reg_receiver"/>
</dbReference>
<keyword evidence="10" id="KW-0812">Transmembrane</keyword>
<dbReference type="Gene3D" id="3.40.50.2300">
    <property type="match status" value="1"/>
</dbReference>
<reference evidence="13 14" key="1">
    <citation type="submission" date="2021-03" db="EMBL/GenBank/DDBJ databases">
        <title>Genomic Encyclopedia of Type Strains, Phase IV (KMG-IV): sequencing the most valuable type-strain genomes for metagenomic binning, comparative biology and taxonomic classification.</title>
        <authorList>
            <person name="Goeker M."/>
        </authorList>
    </citation>
    <scope>NUCLEOTIDE SEQUENCE [LARGE SCALE GENOMIC DNA]</scope>
    <source>
        <strain evidence="13 14">DSM 26048</strain>
    </source>
</reference>
<keyword evidence="8" id="KW-0902">Two-component regulatory system</keyword>
<sequence>MSKYQGMMTKRNVVLITGLFLLILTGIRLAWITFYMTPDHPSAIQGELDMRGWDFKIERSVALDGEWEFYPHTLFMQNSDTISSLEEKTFIQVPGKWNTILNPDKSSAFGYGSFRLRIHVNPDQEQTYSIHIPDIKTSSELFVNGRLLESSGKPTADSKQYTALNLPYFASFTADNGEIDIVIQAAHYDYGNKGGILKSIQLGSEAAVAKERWFSIGMQLVVCSLFLMHAIYACILYLIGTRQKVLLYFALVILCTTFTILTDDDKLLFISLPFTQEWIIKLRALSYLGAAVFLLRFTKNLLIEYSASRVFRWFSIFSAIYALLVILIPFPFVANLLTLNIYIFFFPLLIVPILTLRSAMKGEEDAIYLLLGATAITVNPIWGVIEGLGWVKMGYYPLDMIAFFIAFATFWFKRYFRNAEQTKQLAEQLQRTDKLKDDFLANTSHELRNPLHGIINIAQNVLDSKKSSQEEENKKNIELLVTVGRRMSLMLNDLLDLTQLKENKVRLQPSNLRIQSVIPGVLDMLRFMTEGKPIRLNMDIPETFPFVAADEKRLVQILFNLLHNAIKYTYEGSITIYAEALDDCVHIHISDTGIGMDEDTRLRAFEAYEQGDSGITAIGGGGMGLGLSICRQLVELHGGTIGVSSTPGQGSVFTFTLPLAEEYVAEYVENFEEHLQEHPEKNLEKYSVQQEKALLVLPVHDGYSAAATEATAGLPTPLPASNLLIAAGRPKILAVDDDPVNLKVISSILPIDQYELVTATSGKEAITKLDKEQWDLIIADVMMPHISGYELTRIIRERFSISELPILLLTARSRSEDVYSGFLSGANDYVTKPVDALELKSRVRALTDLKQSVGERLQMEAAYLQAQIQPHFLFNTLNSITALSILDTTKMHDLIEAFSAYLRISFDFLNSGRVVPIEYELDLVRAYLYIEKERFDERLDISWELDPNLQLQLPPLTIQPIVENALRHGILCRSRGGMVHIRITSHPASHADSRYTEISITDDGVGMDPDKVKQLLDSQPGKKRGIGLLNTDRRLKQMYGKGLTIQSQPGLGTTISFIVPE</sequence>
<dbReference type="SMART" id="SM00448">
    <property type="entry name" value="REC"/>
    <property type="match status" value="1"/>
</dbReference>
<evidence type="ECO:0000256" key="9">
    <source>
        <dbReference type="PROSITE-ProRule" id="PRU00169"/>
    </source>
</evidence>
<dbReference type="InterPro" id="IPR010559">
    <property type="entry name" value="Sig_transdc_His_kin_internal"/>
</dbReference>
<keyword evidence="5" id="KW-0547">Nucleotide-binding</keyword>
<dbReference type="SMART" id="SM00388">
    <property type="entry name" value="HisKA"/>
    <property type="match status" value="1"/>
</dbReference>
<name>A0ABS4J841_9BACL</name>
<evidence type="ECO:0000256" key="10">
    <source>
        <dbReference type="SAM" id="Phobius"/>
    </source>
</evidence>
<evidence type="ECO:0000259" key="12">
    <source>
        <dbReference type="PROSITE" id="PS50110"/>
    </source>
</evidence>